<name>A0ABV9LDQ6_9FLAO</name>
<comment type="caution">
    <text evidence="2">The sequence shown here is derived from an EMBL/GenBank/DDBJ whole genome shotgun (WGS) entry which is preliminary data.</text>
</comment>
<feature type="transmembrane region" description="Helical" evidence="1">
    <location>
        <begin position="12"/>
        <end position="32"/>
    </location>
</feature>
<proteinExistence type="predicted"/>
<keyword evidence="1" id="KW-0472">Membrane</keyword>
<reference evidence="3" key="1">
    <citation type="journal article" date="2019" name="Int. J. Syst. Evol. Microbiol.">
        <title>The Global Catalogue of Microorganisms (GCM) 10K type strain sequencing project: providing services to taxonomists for standard genome sequencing and annotation.</title>
        <authorList>
            <consortium name="The Broad Institute Genomics Platform"/>
            <consortium name="The Broad Institute Genome Sequencing Center for Infectious Disease"/>
            <person name="Wu L."/>
            <person name="Ma J."/>
        </authorList>
    </citation>
    <scope>NUCLEOTIDE SEQUENCE [LARGE SCALE GENOMIC DNA]</scope>
    <source>
        <strain evidence="3">CGMCC 4.7427</strain>
    </source>
</reference>
<sequence>MNSKKKWWKDYYAGQLLWFGIACIGCAFYFFAPTLFTTEKSLIEKRGEVENVKAFYTRVSSKGHKSVKSELILNLKNDSRNYKLAKNIEQSWNNEKYELIERELKKSGKAIVWIKENEQSEMEPEVFQIATGENNVLYDMNDVKSELKFLFPFLLAMGFFGVGVYLNHKYPNRIKSLMRKKPAHNNV</sequence>
<keyword evidence="1" id="KW-0812">Transmembrane</keyword>
<gene>
    <name evidence="2" type="ORF">ACFO5T_13950</name>
</gene>
<dbReference type="PROSITE" id="PS51257">
    <property type="entry name" value="PROKAR_LIPOPROTEIN"/>
    <property type="match status" value="1"/>
</dbReference>
<dbReference type="Proteomes" id="UP001595878">
    <property type="component" value="Unassembled WGS sequence"/>
</dbReference>
<accession>A0ABV9LDQ6</accession>
<organism evidence="2 3">
    <name type="scientific">Dokdonia genika</name>
    <dbReference type="NCBI Taxonomy" id="308113"/>
    <lineage>
        <taxon>Bacteria</taxon>
        <taxon>Pseudomonadati</taxon>
        <taxon>Bacteroidota</taxon>
        <taxon>Flavobacteriia</taxon>
        <taxon>Flavobacteriales</taxon>
        <taxon>Flavobacteriaceae</taxon>
        <taxon>Dokdonia</taxon>
    </lineage>
</organism>
<keyword evidence="3" id="KW-1185">Reference proteome</keyword>
<dbReference type="EMBL" id="JBHSHB010000032">
    <property type="protein sequence ID" value="MFC4691537.1"/>
    <property type="molecule type" value="Genomic_DNA"/>
</dbReference>
<evidence type="ECO:0000256" key="1">
    <source>
        <dbReference type="SAM" id="Phobius"/>
    </source>
</evidence>
<dbReference type="RefSeq" id="WP_380035594.1">
    <property type="nucleotide sequence ID" value="NZ_JBHSHB010000032.1"/>
</dbReference>
<keyword evidence="1" id="KW-1133">Transmembrane helix</keyword>
<evidence type="ECO:0000313" key="3">
    <source>
        <dbReference type="Proteomes" id="UP001595878"/>
    </source>
</evidence>
<feature type="transmembrane region" description="Helical" evidence="1">
    <location>
        <begin position="149"/>
        <end position="168"/>
    </location>
</feature>
<protein>
    <submittedName>
        <fullName evidence="2">Uncharacterized protein</fullName>
    </submittedName>
</protein>
<evidence type="ECO:0000313" key="2">
    <source>
        <dbReference type="EMBL" id="MFC4691537.1"/>
    </source>
</evidence>